<organism evidence="8 9">
    <name type="scientific">Limnospira platensis NIES-46</name>
    <dbReference type="NCBI Taxonomy" id="1236695"/>
    <lineage>
        <taxon>Bacteria</taxon>
        <taxon>Bacillati</taxon>
        <taxon>Cyanobacteriota</taxon>
        <taxon>Cyanophyceae</taxon>
        <taxon>Oscillatoriophycideae</taxon>
        <taxon>Oscillatoriales</taxon>
        <taxon>Sirenicapillariaceae</taxon>
        <taxon>Limnospira</taxon>
    </lineage>
</organism>
<feature type="transmembrane region" description="Helical" evidence="5">
    <location>
        <begin position="233"/>
        <end position="257"/>
    </location>
</feature>
<reference evidence="8 9" key="1">
    <citation type="journal article" date="2019" name="J Genomics">
        <title>The Draft Genome of a Hydrogen-producing Cyanobacterium, Arthrospira platensis NIES-46.</title>
        <authorList>
            <person name="Suzuki S."/>
            <person name="Yamaguchi H."/>
            <person name="Kawachi M."/>
        </authorList>
    </citation>
    <scope>NUCLEOTIDE SEQUENCE [LARGE SCALE GENOMIC DNA]</scope>
    <source>
        <strain evidence="8 9">NIES-46</strain>
    </source>
</reference>
<comment type="subcellular location">
    <subcellularLocation>
        <location evidence="1">Membrane</location>
        <topology evidence="1">Multi-pass membrane protein</topology>
    </subcellularLocation>
</comment>
<proteinExistence type="predicted"/>
<feature type="transmembrane region" description="Helical" evidence="5">
    <location>
        <begin position="137"/>
        <end position="154"/>
    </location>
</feature>
<feature type="transmembrane region" description="Helical" evidence="5">
    <location>
        <begin position="57"/>
        <end position="82"/>
    </location>
</feature>
<dbReference type="Pfam" id="PF03522">
    <property type="entry name" value="SLC12"/>
    <property type="match status" value="1"/>
</dbReference>
<accession>A0A5M3SYB6</accession>
<evidence type="ECO:0000259" key="6">
    <source>
        <dbReference type="Pfam" id="PF00324"/>
    </source>
</evidence>
<evidence type="ECO:0000313" key="8">
    <source>
        <dbReference type="EMBL" id="GCE92103.1"/>
    </source>
</evidence>
<dbReference type="InterPro" id="IPR018491">
    <property type="entry name" value="SLC12_C"/>
</dbReference>
<dbReference type="EMBL" id="BIMW01000002">
    <property type="protein sequence ID" value="GCE92103.1"/>
    <property type="molecule type" value="Genomic_DNA"/>
</dbReference>
<feature type="domain" description="SLC12A transporter C-terminal" evidence="7">
    <location>
        <begin position="479"/>
        <end position="596"/>
    </location>
</feature>
<feature type="transmembrane region" description="Helical" evidence="5">
    <location>
        <begin position="360"/>
        <end position="380"/>
    </location>
</feature>
<dbReference type="Proteomes" id="UP000326169">
    <property type="component" value="Unassembled WGS sequence"/>
</dbReference>
<evidence type="ECO:0000256" key="3">
    <source>
        <dbReference type="ARBA" id="ARBA00022989"/>
    </source>
</evidence>
<evidence type="ECO:0000256" key="2">
    <source>
        <dbReference type="ARBA" id="ARBA00022692"/>
    </source>
</evidence>
<feature type="domain" description="Amino acid permease/ SLC12A" evidence="6">
    <location>
        <begin position="30"/>
        <end position="447"/>
    </location>
</feature>
<comment type="caution">
    <text evidence="8">The sequence shown here is derived from an EMBL/GenBank/DDBJ whole genome shotgun (WGS) entry which is preliminary data.</text>
</comment>
<protein>
    <recommendedName>
        <fullName evidence="10">Na-K-Cl cotransporter</fullName>
    </recommendedName>
</protein>
<feature type="transmembrane region" description="Helical" evidence="5">
    <location>
        <begin position="333"/>
        <end position="354"/>
    </location>
</feature>
<dbReference type="Gene3D" id="1.20.1740.10">
    <property type="entry name" value="Amino acid/polyamine transporter I"/>
    <property type="match status" value="1"/>
</dbReference>
<evidence type="ECO:0000256" key="5">
    <source>
        <dbReference type="SAM" id="Phobius"/>
    </source>
</evidence>
<feature type="transmembrane region" description="Helical" evidence="5">
    <location>
        <begin position="21"/>
        <end position="45"/>
    </location>
</feature>
<evidence type="ECO:0000259" key="7">
    <source>
        <dbReference type="Pfam" id="PF03522"/>
    </source>
</evidence>
<dbReference type="InterPro" id="IPR004841">
    <property type="entry name" value="AA-permease/SLC12A_dom"/>
</dbReference>
<dbReference type="PANTHER" id="PTHR11827:SF72">
    <property type="entry name" value="GH08340P"/>
    <property type="match status" value="1"/>
</dbReference>
<evidence type="ECO:0000256" key="1">
    <source>
        <dbReference type="ARBA" id="ARBA00004141"/>
    </source>
</evidence>
<evidence type="ECO:0008006" key="10">
    <source>
        <dbReference type="Google" id="ProtNLM"/>
    </source>
</evidence>
<name>A0A5M3SYB6_LIMPL</name>
<evidence type="ECO:0000313" key="9">
    <source>
        <dbReference type="Proteomes" id="UP000326169"/>
    </source>
</evidence>
<keyword evidence="9" id="KW-1185">Reference proteome</keyword>
<evidence type="ECO:0000256" key="4">
    <source>
        <dbReference type="ARBA" id="ARBA00023136"/>
    </source>
</evidence>
<feature type="transmembrane region" description="Helical" evidence="5">
    <location>
        <begin position="103"/>
        <end position="125"/>
    </location>
</feature>
<keyword evidence="3 5" id="KW-1133">Transmembrane helix</keyword>
<dbReference type="Pfam" id="PF00324">
    <property type="entry name" value="AA_permease"/>
    <property type="match status" value="1"/>
</dbReference>
<feature type="transmembrane region" description="Helical" evidence="5">
    <location>
        <begin position="277"/>
        <end position="301"/>
    </location>
</feature>
<keyword evidence="4 5" id="KW-0472">Membrane</keyword>
<dbReference type="PANTHER" id="PTHR11827">
    <property type="entry name" value="SOLUTE CARRIER FAMILY 12, CATION COTRANSPORTERS"/>
    <property type="match status" value="1"/>
</dbReference>
<dbReference type="GeneID" id="301681118"/>
<feature type="transmembrane region" description="Helical" evidence="5">
    <location>
        <begin position="203"/>
        <end position="221"/>
    </location>
</feature>
<sequence length="742" mass="80246">MKLPFLPSQPPSEPTPTSQTGAGLGTFGGVFTPSVLTILGVIMYLRFGWVVGQVGLWGTLAIVTLSTSITFLTSLSICAIATDQVVRAGGAYYMISRSLGIESGGAIGIPLYFAQAISVALYTIGFAESLVITFPQLNIKVVATITTIMVAIIAIKSAKLAIKAQYFIMAAIALSLISLLFGSPVEASTQDIEIATNLPKVGFWQVFAVFFPAVTGIMAGVNMSGDLQNPTKAIPTGTLAAVGTGYVIYMLLPVLLWMQGDTESLLADALIMKRIAFWGPSILLGVWGATLSSALGSILGAPRVLQALAKDGILPNSLKFLGTGSGPDNEPRIATVVTLGFVLIAVAVGDLNLIAPVLSMFFLTTYLVLNLAAGIETFLESPSFRPTFKVHWLLSLLGVVGCLGVMFLIDAIATIIAAIIVFSIYIWLERRELESAWGDIRQGVWMALVRRGLFQLSYTPDTKNWRPHILTFSGAPNKRWSLVELAANFSHNVSLFTVCTILPTGSRSPTQRNEIEAILRDYLEKRAIAGLVRVIMADDPFTGSRQLVESYGIGPLVPNTILLGDSQSPERRKSYCETLVHFHKTARSVLILRDESDQGFSDRQKIDIWWGGLNTNGGLMLILAYLLRTSLEWRGAEINLNLVVPDQTAAVAAQTNLAKVVTQLRIGAKPQVIVSQGQPFPEILRSSSQDADLVFLGMATPKEDLEYSEYYERLQKMATGLPATIFVLAAPDFAFSEVLQKD</sequence>
<keyword evidence="2 5" id="KW-0812">Transmembrane</keyword>
<gene>
    <name evidence="8" type="ORF">NIES46_01380</name>
</gene>
<feature type="transmembrane region" description="Helical" evidence="5">
    <location>
        <begin position="392"/>
        <end position="425"/>
    </location>
</feature>
<dbReference type="RefSeq" id="WP_014276232.1">
    <property type="nucleotide sequence ID" value="NZ_BIMW01000002.1"/>
</dbReference>
<dbReference type="InterPro" id="IPR004842">
    <property type="entry name" value="SLC12A_fam"/>
</dbReference>
<feature type="transmembrane region" description="Helical" evidence="5">
    <location>
        <begin position="166"/>
        <end position="183"/>
    </location>
</feature>